<gene>
    <name evidence="1" type="ORF">KIN20_020615</name>
</gene>
<dbReference type="AlphaFoldDB" id="A0AAD5N6X1"/>
<sequence length="52" mass="5797">MALWWLDAIARSNTLGARDSAKCQSREVIANRGRFAQVSPPYMGRFHGMANS</sequence>
<evidence type="ECO:0000313" key="2">
    <source>
        <dbReference type="Proteomes" id="UP001196413"/>
    </source>
</evidence>
<accession>A0AAD5N6X1</accession>
<evidence type="ECO:0000313" key="1">
    <source>
        <dbReference type="EMBL" id="KAJ1361384.1"/>
    </source>
</evidence>
<proteinExistence type="predicted"/>
<dbReference type="Proteomes" id="UP001196413">
    <property type="component" value="Unassembled WGS sequence"/>
</dbReference>
<reference evidence="1" key="1">
    <citation type="submission" date="2021-06" db="EMBL/GenBank/DDBJ databases">
        <title>Parelaphostrongylus tenuis whole genome reference sequence.</title>
        <authorList>
            <person name="Garwood T.J."/>
            <person name="Larsen P.A."/>
            <person name="Fountain-Jones N.M."/>
            <person name="Garbe J.R."/>
            <person name="Macchietto M.G."/>
            <person name="Kania S.A."/>
            <person name="Gerhold R.W."/>
            <person name="Richards J.E."/>
            <person name="Wolf T.M."/>
        </authorList>
    </citation>
    <scope>NUCLEOTIDE SEQUENCE</scope>
    <source>
        <strain evidence="1">MNPRO001-30</strain>
        <tissue evidence="1">Meninges</tissue>
    </source>
</reference>
<protein>
    <submittedName>
        <fullName evidence="1">Uncharacterized protein</fullName>
    </submittedName>
</protein>
<organism evidence="1 2">
    <name type="scientific">Parelaphostrongylus tenuis</name>
    <name type="common">Meningeal worm</name>
    <dbReference type="NCBI Taxonomy" id="148309"/>
    <lineage>
        <taxon>Eukaryota</taxon>
        <taxon>Metazoa</taxon>
        <taxon>Ecdysozoa</taxon>
        <taxon>Nematoda</taxon>
        <taxon>Chromadorea</taxon>
        <taxon>Rhabditida</taxon>
        <taxon>Rhabditina</taxon>
        <taxon>Rhabditomorpha</taxon>
        <taxon>Strongyloidea</taxon>
        <taxon>Metastrongylidae</taxon>
        <taxon>Parelaphostrongylus</taxon>
    </lineage>
</organism>
<keyword evidence="2" id="KW-1185">Reference proteome</keyword>
<name>A0AAD5N6X1_PARTN</name>
<comment type="caution">
    <text evidence="1">The sequence shown here is derived from an EMBL/GenBank/DDBJ whole genome shotgun (WGS) entry which is preliminary data.</text>
</comment>
<dbReference type="EMBL" id="JAHQIW010004191">
    <property type="protein sequence ID" value="KAJ1361384.1"/>
    <property type="molecule type" value="Genomic_DNA"/>
</dbReference>